<keyword evidence="10" id="KW-0430">Lectin</keyword>
<feature type="binding site" evidence="21">
    <location>
        <position position="490"/>
    </location>
    <ligand>
        <name>ATP</name>
        <dbReference type="ChEBI" id="CHEBI:30616"/>
    </ligand>
</feature>
<comment type="subcellular location">
    <subcellularLocation>
        <location evidence="1">Membrane</location>
        <topology evidence="1">Single-pass membrane protein</topology>
    </subcellularLocation>
</comment>
<dbReference type="Gene3D" id="1.10.510.10">
    <property type="entry name" value="Transferase(Phosphotransferase) domain 1"/>
    <property type="match status" value="1"/>
</dbReference>
<keyword evidence="17" id="KW-0675">Receptor</keyword>
<keyword evidence="8" id="KW-0372">Hormone</keyword>
<evidence type="ECO:0000313" key="24">
    <source>
        <dbReference type="EMBL" id="KAK8967360.1"/>
    </source>
</evidence>
<evidence type="ECO:0000256" key="8">
    <source>
        <dbReference type="ARBA" id="ARBA00022702"/>
    </source>
</evidence>
<keyword evidence="4" id="KW-0723">Serine/threonine-protein kinase</keyword>
<evidence type="ECO:0000256" key="12">
    <source>
        <dbReference type="ARBA" id="ARBA00022777"/>
    </source>
</evidence>
<protein>
    <recommendedName>
        <fullName evidence="3">non-specific serine/threonine protein kinase</fullName>
        <ecNumber evidence="3">2.7.11.1</ecNumber>
    </recommendedName>
</protein>
<dbReference type="Pfam" id="PF00069">
    <property type="entry name" value="Pkinase"/>
    <property type="match status" value="1"/>
</dbReference>
<dbReference type="InterPro" id="IPR011009">
    <property type="entry name" value="Kinase-like_dom_sf"/>
</dbReference>
<keyword evidence="9" id="KW-0732">Signal</keyword>
<dbReference type="InterPro" id="IPR024171">
    <property type="entry name" value="SRK-like_kinase"/>
</dbReference>
<evidence type="ECO:0000256" key="14">
    <source>
        <dbReference type="ARBA" id="ARBA00022989"/>
    </source>
</evidence>
<keyword evidence="25" id="KW-1185">Reference proteome</keyword>
<keyword evidence="6" id="KW-0808">Transferase</keyword>
<keyword evidence="5" id="KW-0245">EGF-like domain</keyword>
<accession>A0ABR2MT38</accession>
<dbReference type="InterPro" id="IPR001480">
    <property type="entry name" value="Bulb-type_lectin_dom"/>
</dbReference>
<evidence type="ECO:0000256" key="19">
    <source>
        <dbReference type="ARBA" id="ARBA00047899"/>
    </source>
</evidence>
<keyword evidence="11 21" id="KW-0547">Nucleotide-binding</keyword>
<keyword evidence="13 21" id="KW-0067">ATP-binding</keyword>
<keyword evidence="18" id="KW-0325">Glycoprotein</keyword>
<proteinExistence type="inferred from homology"/>
<comment type="similarity">
    <text evidence="2">Belongs to the plant rapid alkalinization factor (RALF) family.</text>
</comment>
<evidence type="ECO:0000256" key="20">
    <source>
        <dbReference type="ARBA" id="ARBA00048679"/>
    </source>
</evidence>
<name>A0ABR2MT38_9ASPA</name>
<feature type="domain" description="Protein kinase" evidence="22">
    <location>
        <begin position="461"/>
        <end position="739"/>
    </location>
</feature>
<dbReference type="PANTHER" id="PTHR47976">
    <property type="entry name" value="G-TYPE LECTIN S-RECEPTOR-LIKE SERINE/THREONINE-PROTEIN KINASE SD2-5"/>
    <property type="match status" value="1"/>
</dbReference>
<dbReference type="Pfam" id="PF05498">
    <property type="entry name" value="RALF"/>
    <property type="match status" value="1"/>
</dbReference>
<keyword evidence="16" id="KW-1015">Disulfide bond</keyword>
<evidence type="ECO:0000256" key="11">
    <source>
        <dbReference type="ARBA" id="ARBA00022741"/>
    </source>
</evidence>
<dbReference type="PROSITE" id="PS00107">
    <property type="entry name" value="PROTEIN_KINASE_ATP"/>
    <property type="match status" value="1"/>
</dbReference>
<evidence type="ECO:0000256" key="1">
    <source>
        <dbReference type="ARBA" id="ARBA00004167"/>
    </source>
</evidence>
<organism evidence="24 25">
    <name type="scientific">Platanthera guangdongensis</name>
    <dbReference type="NCBI Taxonomy" id="2320717"/>
    <lineage>
        <taxon>Eukaryota</taxon>
        <taxon>Viridiplantae</taxon>
        <taxon>Streptophyta</taxon>
        <taxon>Embryophyta</taxon>
        <taxon>Tracheophyta</taxon>
        <taxon>Spermatophyta</taxon>
        <taxon>Magnoliopsida</taxon>
        <taxon>Liliopsida</taxon>
        <taxon>Asparagales</taxon>
        <taxon>Orchidaceae</taxon>
        <taxon>Orchidoideae</taxon>
        <taxon>Orchideae</taxon>
        <taxon>Orchidinae</taxon>
        <taxon>Platanthera</taxon>
    </lineage>
</organism>
<dbReference type="PIRSF" id="PIRSF000641">
    <property type="entry name" value="SRK"/>
    <property type="match status" value="1"/>
</dbReference>
<sequence length="753" mass="82181">MVVWTARLDLKPFSKYATLIFTADGFLLNPNSGGDPPFFLFNFSSSASSAAMLDNGNFIVFSSNSSAISQTSAVSLNEGKNSSANPPTCSTMGSPYSRCRQANPYDRGCSSYTGCRASSNSTNIIWRSFDYPTDTILGSQSLPCGHNLTSSAARNNNPSIEAHVLSMQCDGNLVVYPVNSSAAIWASVTSGYYYRSLVLDENGLLYLQNDLGSNKDLSGYNPLNVQADMIYAAKLDADNIFRLYAVNLDTNTSTEVNDIPYYKNKCYDPEICGVNSFCLVVNDAPKCQCAPGFTYIQASAERAGCQRSGVLPRCNTTGGAVTVSMEKVEHVVGLDELAYLVVFATTGDDCSKQQCSKLKLPLSGGRIDAGDPDVAFVKLGVEAGSSHTGSNKTKREVRVVAIIVTALVSDIICLAVIASCGGAYWLLYGRFREQWEKWELAFSEEIAPRYFDYNELLCGPATSRSELGKGAHGTVFKVKLPMGGISVAVKMLHGTENDAEKDFRTEMSLIGRARHANLYMCRNSLAKCIFEGQKDRHGWARRVGLLLGAARGIHYLHRECETKIIHRDIKPENILISEDWTAKISDFGLAKFVFASQTNAATRTVAVGTDGYIAPECQRGDETSGTVMFTEKADVYSYGVVILETVCSNRRNRSDGSDLCDLARKCYHAGEIWMLVGSELVVASELGRMVKMGNEEVKESEIERVVKIGILCVQEEPLARPSMEDVVMMLEGDLDVPNLPPLASPEEFHCEAI</sequence>
<comment type="catalytic activity">
    <reaction evidence="19">
        <text>L-threonyl-[protein] + ATP = O-phospho-L-threonyl-[protein] + ADP + H(+)</text>
        <dbReference type="Rhea" id="RHEA:46608"/>
        <dbReference type="Rhea" id="RHEA-COMP:11060"/>
        <dbReference type="Rhea" id="RHEA-COMP:11605"/>
        <dbReference type="ChEBI" id="CHEBI:15378"/>
        <dbReference type="ChEBI" id="CHEBI:30013"/>
        <dbReference type="ChEBI" id="CHEBI:30616"/>
        <dbReference type="ChEBI" id="CHEBI:61977"/>
        <dbReference type="ChEBI" id="CHEBI:456216"/>
        <dbReference type="EC" id="2.7.11.1"/>
    </reaction>
</comment>
<evidence type="ECO:0000256" key="3">
    <source>
        <dbReference type="ARBA" id="ARBA00012513"/>
    </source>
</evidence>
<dbReference type="Gene3D" id="2.90.10.10">
    <property type="entry name" value="Bulb-type lectin domain"/>
    <property type="match status" value="1"/>
</dbReference>
<evidence type="ECO:0000256" key="18">
    <source>
        <dbReference type="ARBA" id="ARBA00023180"/>
    </source>
</evidence>
<evidence type="ECO:0000256" key="16">
    <source>
        <dbReference type="ARBA" id="ARBA00023157"/>
    </source>
</evidence>
<dbReference type="InterPro" id="IPR000719">
    <property type="entry name" value="Prot_kinase_dom"/>
</dbReference>
<comment type="catalytic activity">
    <reaction evidence="20">
        <text>L-seryl-[protein] + ATP = O-phospho-L-seryl-[protein] + ADP + H(+)</text>
        <dbReference type="Rhea" id="RHEA:17989"/>
        <dbReference type="Rhea" id="RHEA-COMP:9863"/>
        <dbReference type="Rhea" id="RHEA-COMP:11604"/>
        <dbReference type="ChEBI" id="CHEBI:15378"/>
        <dbReference type="ChEBI" id="CHEBI:29999"/>
        <dbReference type="ChEBI" id="CHEBI:30616"/>
        <dbReference type="ChEBI" id="CHEBI:83421"/>
        <dbReference type="ChEBI" id="CHEBI:456216"/>
        <dbReference type="EC" id="2.7.11.1"/>
    </reaction>
</comment>
<evidence type="ECO:0000256" key="5">
    <source>
        <dbReference type="ARBA" id="ARBA00022536"/>
    </source>
</evidence>
<dbReference type="InterPro" id="IPR008801">
    <property type="entry name" value="RALF"/>
</dbReference>
<dbReference type="Gene3D" id="3.30.200.20">
    <property type="entry name" value="Phosphorylase Kinase, domain 1"/>
    <property type="match status" value="1"/>
</dbReference>
<evidence type="ECO:0000256" key="13">
    <source>
        <dbReference type="ARBA" id="ARBA00022840"/>
    </source>
</evidence>
<feature type="domain" description="Bulb-type lectin" evidence="23">
    <location>
        <begin position="1"/>
        <end position="73"/>
    </location>
</feature>
<dbReference type="PANTHER" id="PTHR47976:SF27">
    <property type="entry name" value="RECEPTOR-LIKE SERINE_THREONINE-PROTEIN KINASE"/>
    <property type="match status" value="1"/>
</dbReference>
<evidence type="ECO:0000259" key="22">
    <source>
        <dbReference type="PROSITE" id="PS50011"/>
    </source>
</evidence>
<gene>
    <name evidence="24" type="primary">RLK1</name>
    <name evidence="24" type="ORF">KSP40_PGU000259</name>
</gene>
<dbReference type="InterPro" id="IPR051343">
    <property type="entry name" value="G-type_lectin_kinases/EP1-like"/>
</dbReference>
<evidence type="ECO:0000256" key="15">
    <source>
        <dbReference type="ARBA" id="ARBA00023136"/>
    </source>
</evidence>
<dbReference type="SUPFAM" id="SSF56112">
    <property type="entry name" value="Protein kinase-like (PK-like)"/>
    <property type="match status" value="1"/>
</dbReference>
<dbReference type="PROSITE" id="PS00108">
    <property type="entry name" value="PROTEIN_KINASE_ST"/>
    <property type="match status" value="1"/>
</dbReference>
<keyword evidence="12" id="KW-0418">Kinase</keyword>
<dbReference type="EMBL" id="JBBWWR010000005">
    <property type="protein sequence ID" value="KAK8967360.1"/>
    <property type="molecule type" value="Genomic_DNA"/>
</dbReference>
<evidence type="ECO:0000256" key="4">
    <source>
        <dbReference type="ARBA" id="ARBA00022527"/>
    </source>
</evidence>
<dbReference type="PROSITE" id="PS50927">
    <property type="entry name" value="BULB_LECTIN"/>
    <property type="match status" value="1"/>
</dbReference>
<dbReference type="EC" id="2.7.11.1" evidence="3"/>
<comment type="caution">
    <text evidence="24">The sequence shown here is derived from an EMBL/GenBank/DDBJ whole genome shotgun (WGS) entry which is preliminary data.</text>
</comment>
<dbReference type="SMART" id="SM00220">
    <property type="entry name" value="S_TKc"/>
    <property type="match status" value="1"/>
</dbReference>
<evidence type="ECO:0000259" key="23">
    <source>
        <dbReference type="PROSITE" id="PS50927"/>
    </source>
</evidence>
<dbReference type="InterPro" id="IPR008271">
    <property type="entry name" value="Ser/Thr_kinase_AS"/>
</dbReference>
<evidence type="ECO:0000256" key="6">
    <source>
        <dbReference type="ARBA" id="ARBA00022679"/>
    </source>
</evidence>
<dbReference type="PROSITE" id="PS50011">
    <property type="entry name" value="PROTEIN_KINASE_DOM"/>
    <property type="match status" value="1"/>
</dbReference>
<evidence type="ECO:0000256" key="2">
    <source>
        <dbReference type="ARBA" id="ARBA00009178"/>
    </source>
</evidence>
<evidence type="ECO:0000256" key="21">
    <source>
        <dbReference type="PROSITE-ProRule" id="PRU10141"/>
    </source>
</evidence>
<keyword evidence="14" id="KW-1133">Transmembrane helix</keyword>
<evidence type="ECO:0000256" key="7">
    <source>
        <dbReference type="ARBA" id="ARBA00022692"/>
    </source>
</evidence>
<evidence type="ECO:0000313" key="25">
    <source>
        <dbReference type="Proteomes" id="UP001412067"/>
    </source>
</evidence>
<dbReference type="InterPro" id="IPR017441">
    <property type="entry name" value="Protein_kinase_ATP_BS"/>
</dbReference>
<keyword evidence="7" id="KW-0812">Transmembrane</keyword>
<keyword evidence="15" id="KW-0472">Membrane</keyword>
<dbReference type="InterPro" id="IPR036426">
    <property type="entry name" value="Bulb-type_lectin_dom_sf"/>
</dbReference>
<dbReference type="Proteomes" id="UP001412067">
    <property type="component" value="Unassembled WGS sequence"/>
</dbReference>
<evidence type="ECO:0000256" key="9">
    <source>
        <dbReference type="ARBA" id="ARBA00022729"/>
    </source>
</evidence>
<evidence type="ECO:0000256" key="10">
    <source>
        <dbReference type="ARBA" id="ARBA00022734"/>
    </source>
</evidence>
<reference evidence="24 25" key="1">
    <citation type="journal article" date="2022" name="Nat. Plants">
        <title>Genomes of leafy and leafless Platanthera orchids illuminate the evolution of mycoheterotrophy.</title>
        <authorList>
            <person name="Li M.H."/>
            <person name="Liu K.W."/>
            <person name="Li Z."/>
            <person name="Lu H.C."/>
            <person name="Ye Q.L."/>
            <person name="Zhang D."/>
            <person name="Wang J.Y."/>
            <person name="Li Y.F."/>
            <person name="Zhong Z.M."/>
            <person name="Liu X."/>
            <person name="Yu X."/>
            <person name="Liu D.K."/>
            <person name="Tu X.D."/>
            <person name="Liu B."/>
            <person name="Hao Y."/>
            <person name="Liao X.Y."/>
            <person name="Jiang Y.T."/>
            <person name="Sun W.H."/>
            <person name="Chen J."/>
            <person name="Chen Y.Q."/>
            <person name="Ai Y."/>
            <person name="Zhai J.W."/>
            <person name="Wu S.S."/>
            <person name="Zhou Z."/>
            <person name="Hsiao Y.Y."/>
            <person name="Wu W.L."/>
            <person name="Chen Y.Y."/>
            <person name="Lin Y.F."/>
            <person name="Hsu J.L."/>
            <person name="Li C.Y."/>
            <person name="Wang Z.W."/>
            <person name="Zhao X."/>
            <person name="Zhong W.Y."/>
            <person name="Ma X.K."/>
            <person name="Ma L."/>
            <person name="Huang J."/>
            <person name="Chen G.Z."/>
            <person name="Huang M.Z."/>
            <person name="Huang L."/>
            <person name="Peng D.H."/>
            <person name="Luo Y.B."/>
            <person name="Zou S.Q."/>
            <person name="Chen S.P."/>
            <person name="Lan S."/>
            <person name="Tsai W.C."/>
            <person name="Van de Peer Y."/>
            <person name="Liu Z.J."/>
        </authorList>
    </citation>
    <scope>NUCLEOTIDE SEQUENCE [LARGE SCALE GENOMIC DNA]</scope>
    <source>
        <strain evidence="24">Lor288</strain>
    </source>
</reference>
<evidence type="ECO:0000256" key="17">
    <source>
        <dbReference type="ARBA" id="ARBA00023170"/>
    </source>
</evidence>
<dbReference type="SUPFAM" id="SSF51110">
    <property type="entry name" value="alpha-D-mannose-specific plant lectins"/>
    <property type="match status" value="1"/>
</dbReference>